<comment type="subcellular location">
    <subcellularLocation>
        <location evidence="1">Secreted</location>
    </subcellularLocation>
</comment>
<proteinExistence type="inferred from homology"/>
<name>A0A2K6TFF4_SAIBB</name>
<keyword evidence="9" id="KW-1185">Reference proteome</keyword>
<reference evidence="8" key="1">
    <citation type="submission" date="2025-08" db="UniProtKB">
        <authorList>
            <consortium name="Ensembl"/>
        </authorList>
    </citation>
    <scope>IDENTIFICATION</scope>
</reference>
<feature type="compositionally biased region" description="Basic and acidic residues" evidence="6">
    <location>
        <begin position="197"/>
        <end position="208"/>
    </location>
</feature>
<dbReference type="PANTHER" id="PTHR10547">
    <property type="entry name" value="SEMENOGELIN/SEMINAL VESICLE SECRETORY PROTEIN"/>
    <property type="match status" value="1"/>
</dbReference>
<feature type="compositionally biased region" description="Polar residues" evidence="6">
    <location>
        <begin position="247"/>
        <end position="263"/>
    </location>
</feature>
<dbReference type="GeneTree" id="ENSGT00940000162560"/>
<dbReference type="STRING" id="39432.ENSSBOP00000018377"/>
<evidence type="ECO:0000313" key="8">
    <source>
        <dbReference type="Ensembl" id="ENSSBOP00000018377.1"/>
    </source>
</evidence>
<feature type="compositionally biased region" description="Polar residues" evidence="6">
    <location>
        <begin position="382"/>
        <end position="392"/>
    </location>
</feature>
<evidence type="ECO:0000256" key="5">
    <source>
        <dbReference type="ARBA" id="ARBA00022737"/>
    </source>
</evidence>
<dbReference type="GO" id="GO:0050817">
    <property type="term" value="P:coagulation"/>
    <property type="evidence" value="ECO:0007669"/>
    <property type="project" value="InterPro"/>
</dbReference>
<evidence type="ECO:0000313" key="9">
    <source>
        <dbReference type="Proteomes" id="UP000233220"/>
    </source>
</evidence>
<feature type="region of interest" description="Disordered" evidence="6">
    <location>
        <begin position="230"/>
        <end position="365"/>
    </location>
</feature>
<keyword evidence="4 7" id="KW-0732">Signal</keyword>
<feature type="compositionally biased region" description="Basic and acidic residues" evidence="6">
    <location>
        <begin position="283"/>
        <end position="316"/>
    </location>
</feature>
<evidence type="ECO:0000256" key="4">
    <source>
        <dbReference type="ARBA" id="ARBA00022729"/>
    </source>
</evidence>
<evidence type="ECO:0008006" key="10">
    <source>
        <dbReference type="Google" id="ProtNLM"/>
    </source>
</evidence>
<dbReference type="GO" id="GO:0048240">
    <property type="term" value="P:sperm capacitation"/>
    <property type="evidence" value="ECO:0007669"/>
    <property type="project" value="TreeGrafter"/>
</dbReference>
<dbReference type="InterPro" id="IPR008836">
    <property type="entry name" value="Semenogelin"/>
</dbReference>
<feature type="region of interest" description="Disordered" evidence="6">
    <location>
        <begin position="24"/>
        <end position="118"/>
    </location>
</feature>
<dbReference type="Pfam" id="PF05474">
    <property type="entry name" value="Semenogelin"/>
    <property type="match status" value="1"/>
</dbReference>
<reference evidence="8" key="2">
    <citation type="submission" date="2025-09" db="UniProtKB">
        <authorList>
            <consortium name="Ensembl"/>
        </authorList>
    </citation>
    <scope>IDENTIFICATION</scope>
</reference>
<keyword evidence="3" id="KW-0964">Secreted</keyword>
<keyword evidence="5" id="KW-0677">Repeat</keyword>
<feature type="compositionally biased region" description="Polar residues" evidence="6">
    <location>
        <begin position="137"/>
        <end position="164"/>
    </location>
</feature>
<evidence type="ECO:0000256" key="7">
    <source>
        <dbReference type="SAM" id="SignalP"/>
    </source>
</evidence>
<organism evidence="8 9">
    <name type="scientific">Saimiri boliviensis boliviensis</name>
    <name type="common">Bolivian squirrel monkey</name>
    <dbReference type="NCBI Taxonomy" id="39432"/>
    <lineage>
        <taxon>Eukaryota</taxon>
        <taxon>Metazoa</taxon>
        <taxon>Chordata</taxon>
        <taxon>Craniata</taxon>
        <taxon>Vertebrata</taxon>
        <taxon>Euteleostomi</taxon>
        <taxon>Mammalia</taxon>
        <taxon>Eutheria</taxon>
        <taxon>Euarchontoglires</taxon>
        <taxon>Primates</taxon>
        <taxon>Haplorrhini</taxon>
        <taxon>Platyrrhini</taxon>
        <taxon>Cebidae</taxon>
        <taxon>Saimiriinae</taxon>
        <taxon>Saimiri</taxon>
    </lineage>
</organism>
<accession>A0A2K6TFF4</accession>
<feature type="compositionally biased region" description="Basic and acidic residues" evidence="6">
    <location>
        <begin position="341"/>
        <end position="351"/>
    </location>
</feature>
<sequence length="392" mass="44188">MKPIIFFVLSLLLILEKQAAVMGQKGGSKGQLPGESPQFPHGQNGLQYSAQKGKQHAESKGSVSTEHMFHVDVHDHDQTRRSKQYDLNAQNKKTKSEKHPGGHQELFNHKQEGREHGKSKDDFHMVVIHHKGGHASHGTQNPSQDRGSSTSGKGKYSQDSNTKESLLATGQGKEQDFVSGVQRNRKQGGSQSSAVLHTEDQVRNKKTETLNYLQNKGSYPNVYEMKQKHSSKVQTSLYSSQKDRLQHGSNDVFSMNQKQTRNTNQDEEHGQTAHKRSCQRSSTEIRRLTHRETVIEKDASKDSTSKKTENKIHDKLQNQVTILNQDQRSGQDAKGNYGQSADKEKDLLSREQKRRHQHGSHGGLDVVIIDHEANNDHHSTQRRGNNQRSILT</sequence>
<dbReference type="GO" id="GO:1901318">
    <property type="term" value="P:negative regulation of flagellated sperm motility"/>
    <property type="evidence" value="ECO:0007669"/>
    <property type="project" value="InterPro"/>
</dbReference>
<evidence type="ECO:0000256" key="2">
    <source>
        <dbReference type="ARBA" id="ARBA00009927"/>
    </source>
</evidence>
<dbReference type="GO" id="GO:0070062">
    <property type="term" value="C:extracellular exosome"/>
    <property type="evidence" value="ECO:0007669"/>
    <property type="project" value="TreeGrafter"/>
</dbReference>
<dbReference type="OMA" id="QRHNYDR"/>
<feature type="compositionally biased region" description="Polar residues" evidence="6">
    <location>
        <begin position="317"/>
        <end position="330"/>
    </location>
</feature>
<evidence type="ECO:0000256" key="6">
    <source>
        <dbReference type="SAM" id="MobiDB-lite"/>
    </source>
</evidence>
<feature type="region of interest" description="Disordered" evidence="6">
    <location>
        <begin position="373"/>
        <end position="392"/>
    </location>
</feature>
<feature type="compositionally biased region" description="Basic and acidic residues" evidence="6">
    <location>
        <begin position="67"/>
        <end position="84"/>
    </location>
</feature>
<comment type="similarity">
    <text evidence="2">Belongs to the semenogelin family.</text>
</comment>
<feature type="compositionally biased region" description="Basic and acidic residues" evidence="6">
    <location>
        <begin position="97"/>
        <end position="118"/>
    </location>
</feature>
<dbReference type="AlphaFoldDB" id="A0A2K6TFF4"/>
<protein>
    <recommendedName>
        <fullName evidence="10">Semenogelin I</fullName>
    </recommendedName>
</protein>
<feature type="chain" id="PRO_5014467923" description="Semenogelin I" evidence="7">
    <location>
        <begin position="20"/>
        <end position="392"/>
    </location>
</feature>
<feature type="region of interest" description="Disordered" evidence="6">
    <location>
        <begin position="132"/>
        <end position="213"/>
    </location>
</feature>
<dbReference type="Ensembl" id="ENSSBOT00000035193.1">
    <property type="protein sequence ID" value="ENSSBOP00000018377.1"/>
    <property type="gene ID" value="ENSSBOG00000025821.1"/>
</dbReference>
<evidence type="ECO:0000256" key="1">
    <source>
        <dbReference type="ARBA" id="ARBA00004613"/>
    </source>
</evidence>
<dbReference type="Proteomes" id="UP000233220">
    <property type="component" value="Unplaced"/>
</dbReference>
<evidence type="ECO:0000256" key="3">
    <source>
        <dbReference type="ARBA" id="ARBA00022525"/>
    </source>
</evidence>
<feature type="signal peptide" evidence="7">
    <location>
        <begin position="1"/>
        <end position="19"/>
    </location>
</feature>
<dbReference type="PANTHER" id="PTHR10547:SF8">
    <property type="match status" value="1"/>
</dbReference>